<dbReference type="OrthoDB" id="629492at2759"/>
<evidence type="ECO:0000259" key="5">
    <source>
        <dbReference type="Pfam" id="PF13877"/>
    </source>
</evidence>
<feature type="region of interest" description="Disordered" evidence="4">
    <location>
        <begin position="30"/>
        <end position="69"/>
    </location>
</feature>
<accession>W1P385</accession>
<dbReference type="eggNOG" id="KOG4648">
    <property type="taxonomic scope" value="Eukaryota"/>
</dbReference>
<feature type="domain" description="RNA-polymerase II-associated protein 3-like C-terminal" evidence="5">
    <location>
        <begin position="344"/>
        <end position="432"/>
    </location>
</feature>
<dbReference type="PANTHER" id="PTHR47329">
    <property type="entry name" value="OS05G0129900 PROTEIN"/>
    <property type="match status" value="1"/>
</dbReference>
<dbReference type="HOGENOM" id="CLU_023272_2_0_1"/>
<gene>
    <name evidence="6" type="ORF">AMTR_s00045p00163960</name>
</gene>
<evidence type="ECO:0000256" key="4">
    <source>
        <dbReference type="SAM" id="MobiDB-lite"/>
    </source>
</evidence>
<feature type="compositionally biased region" description="Basic and acidic residues" evidence="4">
    <location>
        <begin position="235"/>
        <end position="248"/>
    </location>
</feature>
<keyword evidence="2 3" id="KW-0802">TPR repeat</keyword>
<dbReference type="STRING" id="13333.W1P385"/>
<evidence type="ECO:0000256" key="1">
    <source>
        <dbReference type="ARBA" id="ARBA00022737"/>
    </source>
</evidence>
<proteinExistence type="predicted"/>
<dbReference type="KEGG" id="atr:18430212"/>
<keyword evidence="1" id="KW-0677">Repeat</keyword>
<reference evidence="7" key="1">
    <citation type="journal article" date="2013" name="Science">
        <title>The Amborella genome and the evolution of flowering plants.</title>
        <authorList>
            <consortium name="Amborella Genome Project"/>
        </authorList>
    </citation>
    <scope>NUCLEOTIDE SEQUENCE [LARGE SCALE GENOMIC DNA]</scope>
</reference>
<evidence type="ECO:0000256" key="3">
    <source>
        <dbReference type="PROSITE-ProRule" id="PRU00339"/>
    </source>
</evidence>
<organism evidence="6 7">
    <name type="scientific">Amborella trichopoda</name>
    <dbReference type="NCBI Taxonomy" id="13333"/>
    <lineage>
        <taxon>Eukaryota</taxon>
        <taxon>Viridiplantae</taxon>
        <taxon>Streptophyta</taxon>
        <taxon>Embryophyta</taxon>
        <taxon>Tracheophyta</taxon>
        <taxon>Spermatophyta</taxon>
        <taxon>Magnoliopsida</taxon>
        <taxon>Amborellales</taxon>
        <taxon>Amborellaceae</taxon>
        <taxon>Amborella</taxon>
    </lineage>
</organism>
<dbReference type="PANTHER" id="PTHR47329:SF1">
    <property type="entry name" value="OS05G0129900 PROTEIN"/>
    <property type="match status" value="1"/>
</dbReference>
<feature type="compositionally biased region" description="Polar residues" evidence="4">
    <location>
        <begin position="288"/>
        <end position="303"/>
    </location>
</feature>
<evidence type="ECO:0000256" key="2">
    <source>
        <dbReference type="ARBA" id="ARBA00022803"/>
    </source>
</evidence>
<feature type="compositionally biased region" description="Basic and acidic residues" evidence="4">
    <location>
        <begin position="30"/>
        <end position="62"/>
    </location>
</feature>
<dbReference type="Pfam" id="PF13877">
    <property type="entry name" value="RPAP3_C"/>
    <property type="match status" value="1"/>
</dbReference>
<dbReference type="EMBL" id="KI394661">
    <property type="protein sequence ID" value="ERN02109.1"/>
    <property type="molecule type" value="Genomic_DNA"/>
</dbReference>
<evidence type="ECO:0000313" key="6">
    <source>
        <dbReference type="EMBL" id="ERN02109.1"/>
    </source>
</evidence>
<dbReference type="PROSITE" id="PS50005">
    <property type="entry name" value="TPR"/>
    <property type="match status" value="2"/>
</dbReference>
<name>W1P385_AMBTC</name>
<feature type="repeat" description="TPR" evidence="3">
    <location>
        <begin position="168"/>
        <end position="201"/>
    </location>
</feature>
<sequence length="466" mass="52450">MAQASNKNVRDHDLEFQGLLSDLQSWERVVKESDKNPKGQVDKIGKPDFGARKTGKGTERKGQSMKSATVDQKDILGCSDFTNYSYFSNSRSLSSEDTPNATSEKELGNDYFKQKKYAHAIECYSRSIALSPSAVAYANRAMAYLKTRRYEEAENDCTEALNLDDRYVKAYSRRATARKELGKLHASIEDAEFALRLEPNNQELKKQYAEIKEIFAKIAMKKISGAGKSSTQDSGNKRDSVSEIKIDVQDAQPQRSQMDSNGKISKKDPSVMKEVQSRRTPEDLNVRLGSQETHGSTPAKSQLDVSKDNHKEFMKHQSKESILEVASRAASRAKAAAAQNIATPKSAYEFEVAWRRLSEDRASQCLLLKTILPESLPQLFKNALSAPMLIEIIKCVAEFFREETNLAVNILDNLTRIGRFDMIIMCLSSKDKADLQRIWDEVVSSCAVTMEHAETLERLHSKYCPR</sequence>
<keyword evidence="7" id="KW-1185">Reference proteome</keyword>
<dbReference type="InterPro" id="IPR013105">
    <property type="entry name" value="TPR_2"/>
</dbReference>
<dbReference type="Pfam" id="PF00515">
    <property type="entry name" value="TPR_1"/>
    <property type="match status" value="1"/>
</dbReference>
<evidence type="ECO:0000313" key="7">
    <source>
        <dbReference type="Proteomes" id="UP000017836"/>
    </source>
</evidence>
<feature type="compositionally biased region" description="Polar residues" evidence="4">
    <location>
        <begin position="251"/>
        <end position="263"/>
    </location>
</feature>
<feature type="compositionally biased region" description="Basic and acidic residues" evidence="4">
    <location>
        <begin position="265"/>
        <end position="285"/>
    </location>
</feature>
<feature type="region of interest" description="Disordered" evidence="4">
    <location>
        <begin position="225"/>
        <end position="303"/>
    </location>
</feature>
<feature type="repeat" description="TPR" evidence="3">
    <location>
        <begin position="101"/>
        <end position="134"/>
    </location>
</feature>
<dbReference type="SMART" id="SM00028">
    <property type="entry name" value="TPR"/>
    <property type="match status" value="3"/>
</dbReference>
<dbReference type="InterPro" id="IPR011990">
    <property type="entry name" value="TPR-like_helical_dom_sf"/>
</dbReference>
<dbReference type="OMA" id="CVHMNTG"/>
<dbReference type="SUPFAM" id="SSF48452">
    <property type="entry name" value="TPR-like"/>
    <property type="match status" value="1"/>
</dbReference>
<dbReference type="Proteomes" id="UP000017836">
    <property type="component" value="Unassembled WGS sequence"/>
</dbReference>
<dbReference type="InterPro" id="IPR019734">
    <property type="entry name" value="TPR_rpt"/>
</dbReference>
<dbReference type="AlphaFoldDB" id="W1P385"/>
<protein>
    <recommendedName>
        <fullName evidence="5">RNA-polymerase II-associated protein 3-like C-terminal domain-containing protein</fullName>
    </recommendedName>
</protein>
<dbReference type="InterPro" id="IPR025986">
    <property type="entry name" value="RPAP3-like_C"/>
</dbReference>
<dbReference type="Pfam" id="PF07719">
    <property type="entry name" value="TPR_2"/>
    <property type="match status" value="1"/>
</dbReference>
<dbReference type="Gene3D" id="1.25.40.10">
    <property type="entry name" value="Tetratricopeptide repeat domain"/>
    <property type="match status" value="1"/>
</dbReference>
<dbReference type="Gramene" id="ERN02109">
    <property type="protein sequence ID" value="ERN02109"/>
    <property type="gene ID" value="AMTR_s00045p00163960"/>
</dbReference>